<feature type="compositionally biased region" description="Low complexity" evidence="8">
    <location>
        <begin position="382"/>
        <end position="398"/>
    </location>
</feature>
<dbReference type="OrthoDB" id="407390at2759"/>
<dbReference type="InterPro" id="IPR036784">
    <property type="entry name" value="AK/P_DHK_N_sf"/>
</dbReference>
<keyword evidence="4 7" id="KW-0418">Kinase</keyword>
<dbReference type="GO" id="GO:0005759">
    <property type="term" value="C:mitochondrial matrix"/>
    <property type="evidence" value="ECO:0007669"/>
    <property type="project" value="UniProtKB-SubCell"/>
</dbReference>
<dbReference type="GO" id="GO:0005524">
    <property type="term" value="F:ATP binding"/>
    <property type="evidence" value="ECO:0007669"/>
    <property type="project" value="UniProtKB-UniRule"/>
</dbReference>
<dbReference type="InterPro" id="IPR018955">
    <property type="entry name" value="BCDHK/PDK_N"/>
</dbReference>
<keyword evidence="3 7" id="KW-0547">Nucleotide-binding</keyword>
<evidence type="ECO:0000256" key="8">
    <source>
        <dbReference type="SAM" id="MobiDB-lite"/>
    </source>
</evidence>
<dbReference type="GO" id="GO:0010906">
    <property type="term" value="P:regulation of glucose metabolic process"/>
    <property type="evidence" value="ECO:0007669"/>
    <property type="project" value="TreeGrafter"/>
</dbReference>
<keyword evidence="6 7" id="KW-0496">Mitochondrion</keyword>
<evidence type="ECO:0000256" key="1">
    <source>
        <dbReference type="ARBA" id="ARBA00006155"/>
    </source>
</evidence>
<dbReference type="EC" id="2.7.11.-" evidence="7"/>
<evidence type="ECO:0000256" key="6">
    <source>
        <dbReference type="ARBA" id="ARBA00023128"/>
    </source>
</evidence>
<dbReference type="GO" id="GO:0004740">
    <property type="term" value="F:pyruvate dehydrogenase (acetyl-transferring) kinase activity"/>
    <property type="evidence" value="ECO:0007669"/>
    <property type="project" value="TreeGrafter"/>
</dbReference>
<reference evidence="11" key="2">
    <citation type="submission" date="2019-10" db="EMBL/GenBank/DDBJ databases">
        <title>Conservation and host-specific expression of non-tandemly repeated heterogenous ribosome RNA gene in arbuscular mycorrhizal fungi.</title>
        <authorList>
            <person name="Maeda T."/>
            <person name="Kobayashi Y."/>
            <person name="Nakagawa T."/>
            <person name="Ezawa T."/>
            <person name="Yamaguchi K."/>
            <person name="Bino T."/>
            <person name="Nishimoto Y."/>
            <person name="Shigenobu S."/>
            <person name="Kawaguchi M."/>
        </authorList>
    </citation>
    <scope>NUCLEOTIDE SEQUENCE</scope>
    <source>
        <strain evidence="11">HR1</strain>
    </source>
</reference>
<feature type="domain" description="Branched-chain alpha-ketoacid dehydrogenase kinase/Pyruvate dehydrogenase kinase N-terminal" evidence="9">
    <location>
        <begin position="127"/>
        <end position="272"/>
    </location>
</feature>
<dbReference type="AlphaFoldDB" id="A0A2Z6QX87"/>
<evidence type="ECO:0000313" key="10">
    <source>
        <dbReference type="EMBL" id="GBB94660.1"/>
    </source>
</evidence>
<evidence type="ECO:0000313" key="12">
    <source>
        <dbReference type="Proteomes" id="UP000247702"/>
    </source>
</evidence>
<proteinExistence type="inferred from homology"/>
<dbReference type="InterPro" id="IPR039028">
    <property type="entry name" value="BCKD/PDK"/>
</dbReference>
<dbReference type="Proteomes" id="UP000247702">
    <property type="component" value="Unassembled WGS sequence"/>
</dbReference>
<name>A0A2Z6QX87_9GLOM</name>
<keyword evidence="12" id="KW-1185">Reference proteome</keyword>
<evidence type="ECO:0000256" key="4">
    <source>
        <dbReference type="ARBA" id="ARBA00022777"/>
    </source>
</evidence>
<dbReference type="Pfam" id="PF10436">
    <property type="entry name" value="BCDHK_Adom3"/>
    <property type="match status" value="1"/>
</dbReference>
<dbReference type="PANTHER" id="PTHR11947">
    <property type="entry name" value="PYRUVATE DEHYDROGENASE KINASE"/>
    <property type="match status" value="1"/>
</dbReference>
<dbReference type="Gene3D" id="3.30.565.10">
    <property type="entry name" value="Histidine kinase-like ATPase, C-terminal domain"/>
    <property type="match status" value="1"/>
</dbReference>
<comment type="caution">
    <text evidence="10">The sequence shown here is derived from an EMBL/GenBank/DDBJ whole genome shotgun (WGS) entry which is preliminary data.</text>
</comment>
<evidence type="ECO:0000259" key="9">
    <source>
        <dbReference type="Pfam" id="PF10436"/>
    </source>
</evidence>
<keyword evidence="11" id="KW-0670">Pyruvate</keyword>
<dbReference type="PANTHER" id="PTHR11947:SF25">
    <property type="entry name" value="[PYRUVATE DEHYDROGENASE (ACETYL-TRANSFERRING)] KINASE 2, MITOCHONDRIAL"/>
    <property type="match status" value="1"/>
</dbReference>
<gene>
    <name evidence="11" type="ORF">RCL2_001316400</name>
    <name evidence="10" type="ORF">RclHR1_00240008</name>
</gene>
<comment type="similarity">
    <text evidence="1 7">Belongs to the PDK/BCKDK protein kinase family.</text>
</comment>
<dbReference type="SUPFAM" id="SSF55874">
    <property type="entry name" value="ATPase domain of HSP90 chaperone/DNA topoisomerase II/histidine kinase"/>
    <property type="match status" value="1"/>
</dbReference>
<evidence type="ECO:0000256" key="7">
    <source>
        <dbReference type="RuleBase" id="RU366032"/>
    </source>
</evidence>
<dbReference type="STRING" id="94130.A0A2Z6QX87"/>
<organism evidence="10 12">
    <name type="scientific">Rhizophagus clarus</name>
    <dbReference type="NCBI Taxonomy" id="94130"/>
    <lineage>
        <taxon>Eukaryota</taxon>
        <taxon>Fungi</taxon>
        <taxon>Fungi incertae sedis</taxon>
        <taxon>Mucoromycota</taxon>
        <taxon>Glomeromycotina</taxon>
        <taxon>Glomeromycetes</taxon>
        <taxon>Glomerales</taxon>
        <taxon>Glomeraceae</taxon>
        <taxon>Rhizophagus</taxon>
    </lineage>
</organism>
<evidence type="ECO:0000313" key="11">
    <source>
        <dbReference type="EMBL" id="GES86092.1"/>
    </source>
</evidence>
<evidence type="ECO:0000256" key="5">
    <source>
        <dbReference type="ARBA" id="ARBA00022840"/>
    </source>
</evidence>
<dbReference type="Proteomes" id="UP000615446">
    <property type="component" value="Unassembled WGS sequence"/>
</dbReference>
<protein>
    <recommendedName>
        <fullName evidence="7">Protein-serine/threonine kinase</fullName>
        <ecNumber evidence="7">2.7.11.-</ecNumber>
    </recommendedName>
</protein>
<feature type="region of interest" description="Disordered" evidence="8">
    <location>
        <begin position="61"/>
        <end position="98"/>
    </location>
</feature>
<sequence>MVPKLQNLNIRCLSQPQLSRPFIQIRPTSTQSTQTTSPDSIHFLPNSAALSSSNLIPLSPSSSSTISSSSSSSSSTTTTTTKITSSSPSSSSSSPIKPIGQYRAYSPQHFYNNRVLDKYAHQSVNTITLRQLIVFGRNITKERLIKSGNYVRTELPIRLAHRIRDFQNLPFIVGTNPHIAMVYDLYWSAFEKLRKIPLIKDMDGNDEFCNTLKGLLKQHLVVIPQLAMGISECSNHLPPDQLDKFMSLMLRSRISRRVLAEQQINLTENWHDHGYIYGADGLGDSINIGIVSTQCDSNDIVERCSHMTRNLCRLIYKVEPPEVIIDNHVDTTFAYIPDHIEYILYELLHNSIRGVIEKHSPSLKDTSVSIKILQQLLQDQGSPKSPKSYSHSSSSSSQYPPILVTICSSPTDIYFRISDQGGGISDDIYSNLWSFAYSNKKFENFIKVPQMAATVQEYEQLVIPPTLNLGIGLPMSKVYVEYWGGGIKLFTMDGYGTDAYVKISRLGNKEENLE</sequence>
<dbReference type="EMBL" id="BLAL01000160">
    <property type="protein sequence ID" value="GES86092.1"/>
    <property type="molecule type" value="Genomic_DNA"/>
</dbReference>
<keyword evidence="5 7" id="KW-0067">ATP-binding</keyword>
<accession>A0A2Z6QX87</accession>
<comment type="subcellular location">
    <subcellularLocation>
        <location evidence="7">Mitochondrion matrix</location>
    </subcellularLocation>
</comment>
<dbReference type="SUPFAM" id="SSF69012">
    <property type="entry name" value="alpha-ketoacid dehydrogenase kinase, N-terminal domain"/>
    <property type="match status" value="1"/>
</dbReference>
<dbReference type="Gene3D" id="1.20.140.20">
    <property type="entry name" value="Alpha-ketoacid/pyruvate dehydrogenase kinase, N-terminal domain"/>
    <property type="match status" value="1"/>
</dbReference>
<reference evidence="10 12" key="1">
    <citation type="submission" date="2017-11" db="EMBL/GenBank/DDBJ databases">
        <title>The genome of Rhizophagus clarus HR1 reveals common genetic basis of auxotrophy among arbuscular mycorrhizal fungi.</title>
        <authorList>
            <person name="Kobayashi Y."/>
        </authorList>
    </citation>
    <scope>NUCLEOTIDE SEQUENCE [LARGE SCALE GENOMIC DNA]</scope>
    <source>
        <strain evidence="10 12">HR1</strain>
    </source>
</reference>
<dbReference type="EMBL" id="BEXD01001557">
    <property type="protein sequence ID" value="GBB94660.1"/>
    <property type="molecule type" value="Genomic_DNA"/>
</dbReference>
<dbReference type="InterPro" id="IPR036890">
    <property type="entry name" value="HATPase_C_sf"/>
</dbReference>
<keyword evidence="2 7" id="KW-0808">Transferase</keyword>
<evidence type="ECO:0000256" key="2">
    <source>
        <dbReference type="ARBA" id="ARBA00022679"/>
    </source>
</evidence>
<feature type="region of interest" description="Disordered" evidence="8">
    <location>
        <begin position="378"/>
        <end position="398"/>
    </location>
</feature>
<evidence type="ECO:0000256" key="3">
    <source>
        <dbReference type="ARBA" id="ARBA00022741"/>
    </source>
</evidence>